<protein>
    <submittedName>
        <fullName evidence="1">Uncharacterized protein</fullName>
    </submittedName>
</protein>
<accession>A0A0C9Y4D7</accession>
<dbReference type="Proteomes" id="UP000054477">
    <property type="component" value="Unassembled WGS sequence"/>
</dbReference>
<gene>
    <name evidence="1" type="ORF">K443DRAFT_671891</name>
</gene>
<evidence type="ECO:0000313" key="2">
    <source>
        <dbReference type="Proteomes" id="UP000054477"/>
    </source>
</evidence>
<evidence type="ECO:0000313" key="1">
    <source>
        <dbReference type="EMBL" id="KIK08834.1"/>
    </source>
</evidence>
<sequence>MGIMVLTAFPYPHTWPPMFVHGMALSAVSLLGDSFSFQVTDPPGNENIQSVHFPTK</sequence>
<dbReference type="AlphaFoldDB" id="A0A0C9Y4D7"/>
<proteinExistence type="predicted"/>
<organism evidence="1 2">
    <name type="scientific">Laccaria amethystina LaAM-08-1</name>
    <dbReference type="NCBI Taxonomy" id="1095629"/>
    <lineage>
        <taxon>Eukaryota</taxon>
        <taxon>Fungi</taxon>
        <taxon>Dikarya</taxon>
        <taxon>Basidiomycota</taxon>
        <taxon>Agaricomycotina</taxon>
        <taxon>Agaricomycetes</taxon>
        <taxon>Agaricomycetidae</taxon>
        <taxon>Agaricales</taxon>
        <taxon>Agaricineae</taxon>
        <taxon>Hydnangiaceae</taxon>
        <taxon>Laccaria</taxon>
    </lineage>
</organism>
<keyword evidence="2" id="KW-1185">Reference proteome</keyword>
<name>A0A0C9Y4D7_9AGAR</name>
<reference evidence="1 2" key="1">
    <citation type="submission" date="2014-04" db="EMBL/GenBank/DDBJ databases">
        <authorList>
            <consortium name="DOE Joint Genome Institute"/>
            <person name="Kuo A."/>
            <person name="Kohler A."/>
            <person name="Nagy L.G."/>
            <person name="Floudas D."/>
            <person name="Copeland A."/>
            <person name="Barry K.W."/>
            <person name="Cichocki N."/>
            <person name="Veneault-Fourrey C."/>
            <person name="LaButti K."/>
            <person name="Lindquist E.A."/>
            <person name="Lipzen A."/>
            <person name="Lundell T."/>
            <person name="Morin E."/>
            <person name="Murat C."/>
            <person name="Sun H."/>
            <person name="Tunlid A."/>
            <person name="Henrissat B."/>
            <person name="Grigoriev I.V."/>
            <person name="Hibbett D.S."/>
            <person name="Martin F."/>
            <person name="Nordberg H.P."/>
            <person name="Cantor M.N."/>
            <person name="Hua S.X."/>
        </authorList>
    </citation>
    <scope>NUCLEOTIDE SEQUENCE [LARGE SCALE GENOMIC DNA]</scope>
    <source>
        <strain evidence="1 2">LaAM-08-1</strain>
    </source>
</reference>
<dbReference type="EMBL" id="KN838540">
    <property type="protein sequence ID" value="KIK08834.1"/>
    <property type="molecule type" value="Genomic_DNA"/>
</dbReference>
<dbReference type="HOGENOM" id="CLU_3014530_0_0_1"/>
<reference evidence="2" key="2">
    <citation type="submission" date="2015-01" db="EMBL/GenBank/DDBJ databases">
        <title>Evolutionary Origins and Diversification of the Mycorrhizal Mutualists.</title>
        <authorList>
            <consortium name="DOE Joint Genome Institute"/>
            <consortium name="Mycorrhizal Genomics Consortium"/>
            <person name="Kohler A."/>
            <person name="Kuo A."/>
            <person name="Nagy L.G."/>
            <person name="Floudas D."/>
            <person name="Copeland A."/>
            <person name="Barry K.W."/>
            <person name="Cichocki N."/>
            <person name="Veneault-Fourrey C."/>
            <person name="LaButti K."/>
            <person name="Lindquist E.A."/>
            <person name="Lipzen A."/>
            <person name="Lundell T."/>
            <person name="Morin E."/>
            <person name="Murat C."/>
            <person name="Riley R."/>
            <person name="Ohm R."/>
            <person name="Sun H."/>
            <person name="Tunlid A."/>
            <person name="Henrissat B."/>
            <person name="Grigoriev I.V."/>
            <person name="Hibbett D.S."/>
            <person name="Martin F."/>
        </authorList>
    </citation>
    <scope>NUCLEOTIDE SEQUENCE [LARGE SCALE GENOMIC DNA]</scope>
    <source>
        <strain evidence="2">LaAM-08-1</strain>
    </source>
</reference>